<name>A0ABT2NKG8_9RHOB</name>
<comment type="similarity">
    <text evidence="3">Belongs to the binding-protein-dependent transport system permease family. HisMQ subfamily.</text>
</comment>
<dbReference type="Gene3D" id="1.10.3720.10">
    <property type="entry name" value="MetI-like"/>
    <property type="match status" value="1"/>
</dbReference>
<proteinExistence type="inferred from homology"/>
<keyword evidence="8" id="KW-0813">Transport</keyword>
<evidence type="ECO:0000256" key="7">
    <source>
        <dbReference type="ARBA" id="ARBA00023136"/>
    </source>
</evidence>
<evidence type="ECO:0000256" key="4">
    <source>
        <dbReference type="ARBA" id="ARBA00022692"/>
    </source>
</evidence>
<accession>A0ABT2NKG8</accession>
<feature type="transmembrane region" description="Helical" evidence="8">
    <location>
        <begin position="349"/>
        <end position="372"/>
    </location>
</feature>
<feature type="transmembrane region" description="Helical" evidence="8">
    <location>
        <begin position="183"/>
        <end position="207"/>
    </location>
</feature>
<dbReference type="SUPFAM" id="SSF161098">
    <property type="entry name" value="MetI-like"/>
    <property type="match status" value="1"/>
</dbReference>
<dbReference type="PANTHER" id="PTHR30614:SF20">
    <property type="entry name" value="GLUTAMINE TRANSPORT SYSTEM PERMEASE PROTEIN GLNP"/>
    <property type="match status" value="1"/>
</dbReference>
<protein>
    <submittedName>
        <fullName evidence="10">Amino acid ABC transporter permease</fullName>
    </submittedName>
</protein>
<evidence type="ECO:0000256" key="8">
    <source>
        <dbReference type="RuleBase" id="RU363032"/>
    </source>
</evidence>
<feature type="transmembrane region" description="Helical" evidence="8">
    <location>
        <begin position="48"/>
        <end position="69"/>
    </location>
</feature>
<feature type="transmembrane region" description="Helical" evidence="8">
    <location>
        <begin position="466"/>
        <end position="491"/>
    </location>
</feature>
<dbReference type="InterPro" id="IPR035906">
    <property type="entry name" value="MetI-like_sf"/>
</dbReference>
<reference evidence="11" key="1">
    <citation type="submission" date="2023-07" db="EMBL/GenBank/DDBJ databases">
        <title>Defluviimonas sediminis sp. nov., isolated from mangrove sediment.</title>
        <authorList>
            <person name="Liu L."/>
            <person name="Li J."/>
            <person name="Huang Y."/>
            <person name="Pan J."/>
            <person name="Li M."/>
        </authorList>
    </citation>
    <scope>NUCLEOTIDE SEQUENCE [LARGE SCALE GENOMIC DNA]</scope>
    <source>
        <strain evidence="11">FT324</strain>
    </source>
</reference>
<comment type="caution">
    <text evidence="10">The sequence shown here is derived from an EMBL/GenBank/DDBJ whole genome shotgun (WGS) entry which is preliminary data.</text>
</comment>
<feature type="transmembrane region" description="Helical" evidence="8">
    <location>
        <begin position="213"/>
        <end position="232"/>
    </location>
</feature>
<comment type="subcellular location">
    <subcellularLocation>
        <location evidence="2 8">Cell membrane</location>
        <topology evidence="2 8">Multi-pass membrane protein</topology>
    </subcellularLocation>
</comment>
<feature type="transmembrane region" description="Helical" evidence="8">
    <location>
        <begin position="426"/>
        <end position="445"/>
    </location>
</feature>
<sequence length="553" mass="59069">MKSIARIRPSNLVILSALPFVIYLFTMVPNYRRSIVSIVGIERGAPQLFVDFVTVMAILILGLVFPFLARGNGVLEGRRRIVALTAVLANVLLAAAVAAYGDVSQLMGSIIANAVDAETSDLVAKGVSPRDLTPEGHAIVAAATAYHVWQYLAATAVLALPVIAHLTAGGMQTPARWAARGMVLLNGAAFAYLILGAHLGFAAGLFTTLRAGIFGYILACCLGLLWAGLLHVTPTARTIRNWSIACVLSFAVSAVFWAQPHTSYVLVGSLDKRVAIIKGTPKTLVDTVRFGQFDETLTQEIGVRSAASPEQAVDLLAKGDQVSGALLPAELAPADKPVLWETSFLPARFQLPAVFLLVGGLLLSLLTFSAWQHGRHPLSVSAEFFIDTVRGIPMLVIILFVGLPFAGSLKDVSGGAIDMPNVLRGVIAIAIGYSAYLAEIFRAGIDAVPKGQIEAARSLGLNNYKVARLVVLPQAFRIVLPALGNEFIAILKDTSLLSILSVRDVTQRMREFQSASFLPFAPFNSAAILYVFLTLAAASLIASIERRFDVKSR</sequence>
<feature type="domain" description="ABC transmembrane type-1" evidence="9">
    <location>
        <begin position="345"/>
        <end position="541"/>
    </location>
</feature>
<dbReference type="InterPro" id="IPR000515">
    <property type="entry name" value="MetI-like"/>
</dbReference>
<keyword evidence="4 8" id="KW-0812">Transmembrane</keyword>
<dbReference type="CDD" id="cd06261">
    <property type="entry name" value="TM_PBP2"/>
    <property type="match status" value="1"/>
</dbReference>
<feature type="transmembrane region" description="Helical" evidence="8">
    <location>
        <begin position="81"/>
        <end position="100"/>
    </location>
</feature>
<evidence type="ECO:0000256" key="5">
    <source>
        <dbReference type="ARBA" id="ARBA00022970"/>
    </source>
</evidence>
<dbReference type="Proteomes" id="UP001205601">
    <property type="component" value="Unassembled WGS sequence"/>
</dbReference>
<dbReference type="RefSeq" id="WP_261494834.1">
    <property type="nucleotide sequence ID" value="NZ_JAOCQF010000001.1"/>
</dbReference>
<comment type="function">
    <text evidence="1">Part of the binding-protein-dependent transport system for glutamine; probably responsible for the translocation of the substrate across the membrane.</text>
</comment>
<feature type="transmembrane region" description="Helical" evidence="8">
    <location>
        <begin position="239"/>
        <end position="258"/>
    </location>
</feature>
<evidence type="ECO:0000256" key="1">
    <source>
        <dbReference type="ARBA" id="ARBA00003159"/>
    </source>
</evidence>
<evidence type="ECO:0000256" key="6">
    <source>
        <dbReference type="ARBA" id="ARBA00022989"/>
    </source>
</evidence>
<dbReference type="PROSITE" id="PS50928">
    <property type="entry name" value="ABC_TM1"/>
    <property type="match status" value="1"/>
</dbReference>
<feature type="transmembrane region" description="Helical" evidence="8">
    <location>
        <begin position="384"/>
        <end position="406"/>
    </location>
</feature>
<evidence type="ECO:0000256" key="2">
    <source>
        <dbReference type="ARBA" id="ARBA00004651"/>
    </source>
</evidence>
<dbReference type="InterPro" id="IPR043429">
    <property type="entry name" value="ArtM/GltK/GlnP/TcyL/YhdX-like"/>
</dbReference>
<evidence type="ECO:0000259" key="9">
    <source>
        <dbReference type="PROSITE" id="PS50928"/>
    </source>
</evidence>
<feature type="transmembrane region" description="Helical" evidence="8">
    <location>
        <begin position="148"/>
        <end position="171"/>
    </location>
</feature>
<dbReference type="EMBL" id="JAOCQF010000001">
    <property type="protein sequence ID" value="MCT8329411.1"/>
    <property type="molecule type" value="Genomic_DNA"/>
</dbReference>
<gene>
    <name evidence="10" type="ORF">N5I32_07800</name>
</gene>
<keyword evidence="5" id="KW-0029">Amino-acid transport</keyword>
<organism evidence="10 11">
    <name type="scientific">Albidovulum sediminis</name>
    <dbReference type="NCBI Taxonomy" id="3066345"/>
    <lineage>
        <taxon>Bacteria</taxon>
        <taxon>Pseudomonadati</taxon>
        <taxon>Pseudomonadota</taxon>
        <taxon>Alphaproteobacteria</taxon>
        <taxon>Rhodobacterales</taxon>
        <taxon>Paracoccaceae</taxon>
        <taxon>Albidovulum</taxon>
    </lineage>
</organism>
<evidence type="ECO:0000256" key="3">
    <source>
        <dbReference type="ARBA" id="ARBA00010072"/>
    </source>
</evidence>
<keyword evidence="6 8" id="KW-1133">Transmembrane helix</keyword>
<dbReference type="PANTHER" id="PTHR30614">
    <property type="entry name" value="MEMBRANE COMPONENT OF AMINO ACID ABC TRANSPORTER"/>
    <property type="match status" value="1"/>
</dbReference>
<keyword evidence="11" id="KW-1185">Reference proteome</keyword>
<evidence type="ECO:0000313" key="11">
    <source>
        <dbReference type="Proteomes" id="UP001205601"/>
    </source>
</evidence>
<feature type="transmembrane region" description="Helical" evidence="8">
    <location>
        <begin position="527"/>
        <end position="544"/>
    </location>
</feature>
<feature type="transmembrane region" description="Helical" evidence="8">
    <location>
        <begin position="12"/>
        <end position="28"/>
    </location>
</feature>
<dbReference type="Pfam" id="PF00528">
    <property type="entry name" value="BPD_transp_1"/>
    <property type="match status" value="1"/>
</dbReference>
<evidence type="ECO:0000313" key="10">
    <source>
        <dbReference type="EMBL" id="MCT8329411.1"/>
    </source>
</evidence>
<keyword evidence="7 8" id="KW-0472">Membrane</keyword>